<reference evidence="3" key="1">
    <citation type="submission" date="2020-05" db="EMBL/GenBank/DDBJ databases">
        <title>Phylogenomic resolution of chytrid fungi.</title>
        <authorList>
            <person name="Stajich J.E."/>
            <person name="Amses K."/>
            <person name="Simmons R."/>
            <person name="Seto K."/>
            <person name="Myers J."/>
            <person name="Bonds A."/>
            <person name="Quandt C.A."/>
            <person name="Barry K."/>
            <person name="Liu P."/>
            <person name="Grigoriev I."/>
            <person name="Longcore J.E."/>
            <person name="James T.Y."/>
        </authorList>
    </citation>
    <scope>NUCLEOTIDE SEQUENCE</scope>
    <source>
        <strain evidence="3">JEL0513</strain>
    </source>
</reference>
<dbReference type="GO" id="GO:0006139">
    <property type="term" value="P:nucleobase-containing compound metabolic process"/>
    <property type="evidence" value="ECO:0007669"/>
    <property type="project" value="InterPro"/>
</dbReference>
<feature type="compositionally biased region" description="Acidic residues" evidence="1">
    <location>
        <begin position="480"/>
        <end position="489"/>
    </location>
</feature>
<dbReference type="InterPro" id="IPR002562">
    <property type="entry name" value="3'-5'_exonuclease_dom"/>
</dbReference>
<feature type="region of interest" description="Disordered" evidence="1">
    <location>
        <begin position="862"/>
        <end position="883"/>
    </location>
</feature>
<evidence type="ECO:0000256" key="1">
    <source>
        <dbReference type="SAM" id="MobiDB-lite"/>
    </source>
</evidence>
<dbReference type="SUPFAM" id="SSF53098">
    <property type="entry name" value="Ribonuclease H-like"/>
    <property type="match status" value="1"/>
</dbReference>
<dbReference type="InterPro" id="IPR036397">
    <property type="entry name" value="RNaseH_sf"/>
</dbReference>
<sequence>MENLMAVTMMVQSIVSDVRQGNQDDLTCNNKFAAVAQMIRQATTVPERVAIAEELVTAACRAMARRVELGIAEADTLGANNASTKNKIDASTKTSETKNAKTSRDIRITSAAAFQRRIFKTVGILVAAAVAPIGNRKRKRFAPKSSFRNTTAGSSSNYGEINDSGEDDIADERGDGDDADKQIHNLLRRLLIAQDAISPLAVHILTALPHAGPMISGDNILHHTLLKNLFSHKAMASDVFMLLNPPFFIWPTNIEDENSIEISLPRAVLDAIVFLVRAGFTSVATFLATRPNLANTVLLSLDKLAQRILSDDAAVAISAIPSLSQRIALRNMISDAKFILKIGLSCIQQQKNQLPQKQPKKQLGNVKVSISDQLEKLNEIEACIQLNVPSVISCARINSVNWLVIETIRYFSSIGNSNLVTIDNERNTVVKDRDIFLEGPLMLIPDLLLLFVDQNHRIFATKYAVSILLGLNNSLHGSDDDENDAEVDGDNSSNVNERGNFDGISEISSQISTRISGMSIFEPCIIASILQFLLIPLGFPTGEIKNLGNSNYNYTSGAWEIGRKDFFIPSKEWRWVKDAYDDYYKNYLIISCLNENSMVGIKSESNEEILGEEVSTKEAGDGEEAQLKETKFYASSVPVVFVSDVESFAQFEKATIACNCIVLDCEWKPDSFKLIGETDNPAATLQIALCHFVGNSAGDVPQCNSVQAFVLGLKELDEADVVRVVGALFKSCGVLKLDGFAKILISLEYTTTAGFGFHQEDFARIRQQYPAFPLEINNLIDLSKITTAQKARGCFGNKKRVSLAEVARNYLNVDLEKRVRLSNWEMRPLTKRQIAYAAADSLVLLEIYVEIVKNGDLIDENIGGGSTKEKKKKDRKEKGKKHK</sequence>
<feature type="compositionally biased region" description="Acidic residues" evidence="1">
    <location>
        <begin position="163"/>
        <end position="177"/>
    </location>
</feature>
<name>A0AAD5XH66_9FUNG</name>
<protein>
    <recommendedName>
        <fullName evidence="2">3'-5' exonuclease domain-containing protein</fullName>
    </recommendedName>
</protein>
<dbReference type="PANTHER" id="PTHR47765">
    <property type="entry name" value="3'-5' EXONUCLEASE DOMAIN-CONTAINING PROTEIN"/>
    <property type="match status" value="1"/>
</dbReference>
<organism evidence="3 4">
    <name type="scientific">Physocladia obscura</name>
    <dbReference type="NCBI Taxonomy" id="109957"/>
    <lineage>
        <taxon>Eukaryota</taxon>
        <taxon>Fungi</taxon>
        <taxon>Fungi incertae sedis</taxon>
        <taxon>Chytridiomycota</taxon>
        <taxon>Chytridiomycota incertae sedis</taxon>
        <taxon>Chytridiomycetes</taxon>
        <taxon>Chytridiales</taxon>
        <taxon>Chytriomycetaceae</taxon>
        <taxon>Physocladia</taxon>
    </lineage>
</organism>
<evidence type="ECO:0000313" key="3">
    <source>
        <dbReference type="EMBL" id="KAJ3140816.1"/>
    </source>
</evidence>
<proteinExistence type="predicted"/>
<dbReference type="Gene3D" id="3.30.420.10">
    <property type="entry name" value="Ribonuclease H-like superfamily/Ribonuclease H"/>
    <property type="match status" value="1"/>
</dbReference>
<dbReference type="InterPro" id="IPR052408">
    <property type="entry name" value="Exonuclease_MUT-7-like"/>
</dbReference>
<dbReference type="Proteomes" id="UP001211907">
    <property type="component" value="Unassembled WGS sequence"/>
</dbReference>
<feature type="region of interest" description="Disordered" evidence="1">
    <location>
        <begin position="480"/>
        <end position="500"/>
    </location>
</feature>
<feature type="domain" description="3'-5' exonuclease" evidence="2">
    <location>
        <begin position="789"/>
        <end position="853"/>
    </location>
</feature>
<accession>A0AAD5XH66</accession>
<keyword evidence="4" id="KW-1185">Reference proteome</keyword>
<dbReference type="GO" id="GO:0008408">
    <property type="term" value="F:3'-5' exonuclease activity"/>
    <property type="evidence" value="ECO:0007669"/>
    <property type="project" value="InterPro"/>
</dbReference>
<feature type="compositionally biased region" description="Polar residues" evidence="1">
    <location>
        <begin position="146"/>
        <end position="159"/>
    </location>
</feature>
<dbReference type="PANTHER" id="PTHR47765:SF2">
    <property type="entry name" value="EXONUCLEASE MUT-7 HOMOLOG"/>
    <property type="match status" value="1"/>
</dbReference>
<dbReference type="Pfam" id="PF01612">
    <property type="entry name" value="DNA_pol_A_exo1"/>
    <property type="match status" value="1"/>
</dbReference>
<comment type="caution">
    <text evidence="3">The sequence shown here is derived from an EMBL/GenBank/DDBJ whole genome shotgun (WGS) entry which is preliminary data.</text>
</comment>
<evidence type="ECO:0000259" key="2">
    <source>
        <dbReference type="Pfam" id="PF01612"/>
    </source>
</evidence>
<gene>
    <name evidence="3" type="ORF">HK100_008987</name>
</gene>
<evidence type="ECO:0000313" key="4">
    <source>
        <dbReference type="Proteomes" id="UP001211907"/>
    </source>
</evidence>
<dbReference type="GO" id="GO:0003676">
    <property type="term" value="F:nucleic acid binding"/>
    <property type="evidence" value="ECO:0007669"/>
    <property type="project" value="InterPro"/>
</dbReference>
<feature type="compositionally biased region" description="Basic residues" evidence="1">
    <location>
        <begin position="869"/>
        <end position="883"/>
    </location>
</feature>
<feature type="region of interest" description="Disordered" evidence="1">
    <location>
        <begin position="140"/>
        <end position="177"/>
    </location>
</feature>
<dbReference type="InterPro" id="IPR012337">
    <property type="entry name" value="RNaseH-like_sf"/>
</dbReference>
<dbReference type="AlphaFoldDB" id="A0AAD5XH66"/>
<dbReference type="EMBL" id="JADGJH010000045">
    <property type="protein sequence ID" value="KAJ3140816.1"/>
    <property type="molecule type" value="Genomic_DNA"/>
</dbReference>